<evidence type="ECO:0000256" key="1">
    <source>
        <dbReference type="ARBA" id="ARBA00007401"/>
    </source>
</evidence>
<sequence length="939" mass="104760">MNHPKNYFKSILVAFALLGAGNAVVNAQGVSTTQLKQFKLMSSTQIHAGGKQISDPAFKGDQAWFDAAVPSTVLTALVANKVYPDPHIGMNNMLIPDANDSFSTAYGLDKYSYLPHVKNPWKDPYWYRTTFNVADADPSKRFELIFDGINYRAEVWLNGHQVADSSKMVGMFAKYQFDVTPFIKANQSNALAVKIYPLDYPGTPDTEQLQALGSFYLNGGPTGDIGKNVTMLCSVGWDWMPPTRDRNMGIWQPVYLRETGVVSIGNTQLITELPKLPDTSEASLKLNLALHNSSSEAVKGKLQVSIHPENFKGNSSDRISFSQDVTVGAKGQGSVSLDANKIKDLLVKNPKLWWPVGYGDPNLYRIQLKFTSQEKTLDDTSFVFGIRTVKSEAESVGGHYDGFYRRNFYVNGKRIHLVGGAWVPDMMLDRDAKRFYTELSLCKNANLNLIRIWGGGITPPEPFWDAADRLGLLVWNDFWVTGDTQGEFKGSPDYPFQGNVFLKNVTSSILSIRNHSSLLVWTGGNEGHARKELYDGMRQAIITLDGTRPYIPSSSGYAKMPKGWLGSWPDNKPAGVYSGGPYAWKDPKVYYSLADTAKDWLFKDETGIPSQPPLNTLRKVIPDMVWDTTLPYPFNNTWGYHDACTGAGKYDEYYQDMVSRYGQPLQIDSFSNKMQLMNATGYQGIFEAANSKISDNGGVMLWKLNAALPSVIWQIYDWYLLPNAGYYYMKKACEPVHIQFNQNDSAVAVINRSRFDQGGLTAEATLYDITGKVTGKQTAKVKQALADHAITALSLKKLLQGQSEFRFILLSLKDQAGKEVSSNVYWTAAGNDYTALNQMTGTKISASVVNSDQHRGWEKMTIKLENKGQQIAFFNRGQVLVDGEEINAALWSDNYVTLAPGESKELSVTFERLQGVGRLQVKFSGWNTKEELMDFATEW</sequence>
<dbReference type="AlphaFoldDB" id="A0A1H3WQL8"/>
<feature type="chain" id="PRO_5011592951" evidence="4">
    <location>
        <begin position="28"/>
        <end position="939"/>
    </location>
</feature>
<dbReference type="InterPro" id="IPR054593">
    <property type="entry name" value="Beta-mannosidase-like_N2"/>
</dbReference>
<evidence type="ECO:0000313" key="8">
    <source>
        <dbReference type="EMBL" id="SDZ89061.1"/>
    </source>
</evidence>
<evidence type="ECO:0000256" key="3">
    <source>
        <dbReference type="ARBA" id="ARBA00023295"/>
    </source>
</evidence>
<dbReference type="InterPro" id="IPR041351">
    <property type="entry name" value="Ig_GlcNase"/>
</dbReference>
<keyword evidence="9" id="KW-1185">Reference proteome</keyword>
<dbReference type="STRING" id="551991.SAMN05192529_103198"/>
<feature type="domain" description="Beta-mannosidase-like galactose-binding" evidence="7">
    <location>
        <begin position="122"/>
        <end position="252"/>
    </location>
</feature>
<name>A0A1H3WQL8_9BACT</name>
<dbReference type="InterPro" id="IPR036156">
    <property type="entry name" value="Beta-gal/glucu_dom_sf"/>
</dbReference>
<dbReference type="InterPro" id="IPR008979">
    <property type="entry name" value="Galactose-bd-like_sf"/>
</dbReference>
<dbReference type="InterPro" id="IPR013783">
    <property type="entry name" value="Ig-like_fold"/>
</dbReference>
<dbReference type="GO" id="GO:0005975">
    <property type="term" value="P:carbohydrate metabolic process"/>
    <property type="evidence" value="ECO:0007669"/>
    <property type="project" value="InterPro"/>
</dbReference>
<dbReference type="InterPro" id="IPR006102">
    <property type="entry name" value="Ig-like_GH2"/>
</dbReference>
<protein>
    <submittedName>
        <fullName evidence="8">Exo-1,4-beta-D-glucosaminidase</fullName>
    </submittedName>
</protein>
<reference evidence="8 9" key="1">
    <citation type="submission" date="2016-10" db="EMBL/GenBank/DDBJ databases">
        <authorList>
            <person name="de Groot N.N."/>
        </authorList>
    </citation>
    <scope>NUCLEOTIDE SEQUENCE [LARGE SCALE GENOMIC DNA]</scope>
    <source>
        <strain evidence="8 9">Vu-144</strain>
    </source>
</reference>
<evidence type="ECO:0000259" key="5">
    <source>
        <dbReference type="Pfam" id="PF00703"/>
    </source>
</evidence>
<evidence type="ECO:0000313" key="9">
    <source>
        <dbReference type="Proteomes" id="UP000199041"/>
    </source>
</evidence>
<gene>
    <name evidence="8" type="ORF">SAMN05192529_103198</name>
</gene>
<dbReference type="InterPro" id="IPR043534">
    <property type="entry name" value="EBDG/EBM"/>
</dbReference>
<evidence type="ECO:0000256" key="2">
    <source>
        <dbReference type="ARBA" id="ARBA00022801"/>
    </source>
</evidence>
<dbReference type="SUPFAM" id="SSF49785">
    <property type="entry name" value="Galactose-binding domain-like"/>
    <property type="match status" value="1"/>
</dbReference>
<dbReference type="Gene3D" id="2.60.120.260">
    <property type="entry name" value="Galactose-binding domain-like"/>
    <property type="match status" value="1"/>
</dbReference>
<accession>A0A1H3WQL8</accession>
<evidence type="ECO:0000259" key="7">
    <source>
        <dbReference type="Pfam" id="PF22666"/>
    </source>
</evidence>
<keyword evidence="3" id="KW-0326">Glycosidase</keyword>
<dbReference type="InterPro" id="IPR017853">
    <property type="entry name" value="GH"/>
</dbReference>
<dbReference type="Pfam" id="PF00703">
    <property type="entry name" value="Glyco_hydro_2"/>
    <property type="match status" value="1"/>
</dbReference>
<evidence type="ECO:0000259" key="6">
    <source>
        <dbReference type="Pfam" id="PF18368"/>
    </source>
</evidence>
<dbReference type="Pfam" id="PF18368">
    <property type="entry name" value="Ig_GlcNase"/>
    <property type="match status" value="1"/>
</dbReference>
<dbReference type="Proteomes" id="UP000199041">
    <property type="component" value="Unassembled WGS sequence"/>
</dbReference>
<proteinExistence type="inferred from homology"/>
<evidence type="ECO:0000256" key="4">
    <source>
        <dbReference type="SAM" id="SignalP"/>
    </source>
</evidence>
<dbReference type="PANTHER" id="PTHR43536:SF1">
    <property type="entry name" value="MANNOSYLGLYCOPROTEIN ENDO-BETA-MANNOSIDASE"/>
    <property type="match status" value="1"/>
</dbReference>
<feature type="signal peptide" evidence="4">
    <location>
        <begin position="1"/>
        <end position="27"/>
    </location>
</feature>
<keyword evidence="2" id="KW-0378">Hydrolase</keyword>
<dbReference type="Gene3D" id="2.60.40.10">
    <property type="entry name" value="Immunoglobulins"/>
    <property type="match status" value="2"/>
</dbReference>
<dbReference type="Pfam" id="PF22666">
    <property type="entry name" value="Glyco_hydro_2_N2"/>
    <property type="match status" value="1"/>
</dbReference>
<feature type="domain" description="Exo-beta-D-glucosaminidase Ig-fold" evidence="6">
    <location>
        <begin position="824"/>
        <end position="928"/>
    </location>
</feature>
<dbReference type="Gene3D" id="3.20.20.80">
    <property type="entry name" value="Glycosidases"/>
    <property type="match status" value="1"/>
</dbReference>
<dbReference type="GO" id="GO:0004553">
    <property type="term" value="F:hydrolase activity, hydrolyzing O-glycosyl compounds"/>
    <property type="evidence" value="ECO:0007669"/>
    <property type="project" value="InterPro"/>
</dbReference>
<keyword evidence="4" id="KW-0732">Signal</keyword>
<dbReference type="PANTHER" id="PTHR43536">
    <property type="entry name" value="MANNOSYLGLYCOPROTEIN ENDO-BETA-MANNOSIDASE"/>
    <property type="match status" value="1"/>
</dbReference>
<dbReference type="EMBL" id="FNQY01000003">
    <property type="protein sequence ID" value="SDZ89061.1"/>
    <property type="molecule type" value="Genomic_DNA"/>
</dbReference>
<dbReference type="SUPFAM" id="SSF49303">
    <property type="entry name" value="beta-Galactosidase/glucuronidase domain"/>
    <property type="match status" value="3"/>
</dbReference>
<dbReference type="SUPFAM" id="SSF51445">
    <property type="entry name" value="(Trans)glycosidases"/>
    <property type="match status" value="1"/>
</dbReference>
<comment type="similarity">
    <text evidence="1">Belongs to the glycosyl hydrolase 2 family.</text>
</comment>
<feature type="domain" description="Glycoside hydrolase family 2 immunoglobulin-like beta-sandwich" evidence="5">
    <location>
        <begin position="276"/>
        <end position="387"/>
    </location>
</feature>
<organism evidence="8 9">
    <name type="scientific">Arachidicoccus rhizosphaerae</name>
    <dbReference type="NCBI Taxonomy" id="551991"/>
    <lineage>
        <taxon>Bacteria</taxon>
        <taxon>Pseudomonadati</taxon>
        <taxon>Bacteroidota</taxon>
        <taxon>Chitinophagia</taxon>
        <taxon>Chitinophagales</taxon>
        <taxon>Chitinophagaceae</taxon>
        <taxon>Arachidicoccus</taxon>
    </lineage>
</organism>